<feature type="domain" description="FIMAH" evidence="1">
    <location>
        <begin position="22"/>
        <end position="79"/>
    </location>
</feature>
<dbReference type="AlphaFoldDB" id="A0A2L1U5U9"/>
<reference evidence="3" key="1">
    <citation type="submission" date="2017-02" db="EMBL/GenBank/DDBJ databases">
        <title>Delineation of Paenibacillus larvae strains originating from foulbrood outbreaks.</title>
        <authorList>
            <person name="Beims H."/>
            <person name="Bunk B."/>
            <person name="Sproeer C."/>
            <person name="Mohr K.I."/>
            <person name="Pradella S."/>
            <person name="Guenther G."/>
            <person name="Rohde M."/>
            <person name="von der Ohe W."/>
            <person name="Steinert M."/>
        </authorList>
    </citation>
    <scope>NUCLEOTIDE SEQUENCE [LARGE SCALE GENOMIC DNA]</scope>
    <source>
        <strain evidence="3">Eric_III</strain>
    </source>
</reference>
<gene>
    <name evidence="2" type="ORF">ERICIII_04241</name>
</gene>
<accession>A0A2L1U5U9</accession>
<dbReference type="RefSeq" id="WP_077996133.1">
    <property type="nucleotide sequence ID" value="NZ_CP019655.1"/>
</dbReference>
<dbReference type="InterPro" id="IPR054470">
    <property type="entry name" value="FIMAH_dom"/>
</dbReference>
<name>A0A2L1U5U9_9BACL</name>
<evidence type="ECO:0000313" key="3">
    <source>
        <dbReference type="Proteomes" id="UP000239833"/>
    </source>
</evidence>
<dbReference type="Pfam" id="PF22888">
    <property type="entry name" value="FIMAH"/>
    <property type="match status" value="1"/>
</dbReference>
<evidence type="ECO:0000313" key="2">
    <source>
        <dbReference type="EMBL" id="AVF28305.1"/>
    </source>
</evidence>
<protein>
    <recommendedName>
        <fullName evidence="1">FIMAH domain-containing protein</fullName>
    </recommendedName>
</protein>
<dbReference type="EMBL" id="CP019655">
    <property type="protein sequence ID" value="AVF28305.1"/>
    <property type="molecule type" value="Genomic_DNA"/>
</dbReference>
<organism evidence="2 3">
    <name type="scientific">Paenibacillus larvae subsp. larvae</name>
    <dbReference type="NCBI Taxonomy" id="147375"/>
    <lineage>
        <taxon>Bacteria</taxon>
        <taxon>Bacillati</taxon>
        <taxon>Bacillota</taxon>
        <taxon>Bacilli</taxon>
        <taxon>Bacillales</taxon>
        <taxon>Paenibacillaceae</taxon>
        <taxon>Paenibacillus</taxon>
    </lineage>
</organism>
<dbReference type="GeneID" id="64220559"/>
<dbReference type="Proteomes" id="UP000239833">
    <property type="component" value="Chromosome"/>
</dbReference>
<proteinExistence type="predicted"/>
<evidence type="ECO:0000259" key="1">
    <source>
        <dbReference type="Pfam" id="PF22888"/>
    </source>
</evidence>
<sequence>MKERVRAERILIEKSKRGRRGSFQAHLNLVSRLEGRENWKNAVRYLNGFVNLLENHKKNKLISDKAYQLVKIKAEYLIRQWR</sequence>